<evidence type="ECO:0000313" key="1">
    <source>
        <dbReference type="EMBL" id="UOQ84213.1"/>
    </source>
</evidence>
<dbReference type="PIRSF" id="PIRSF034303">
    <property type="entry name" value="DUF1694"/>
    <property type="match status" value="1"/>
</dbReference>
<gene>
    <name evidence="1" type="ORF">MUN87_16075</name>
</gene>
<dbReference type="InterPro" id="IPR012543">
    <property type="entry name" value="DUF1694"/>
</dbReference>
<organism evidence="1 2">
    <name type="scientific">Gracilibacillus salinarum</name>
    <dbReference type="NCBI Taxonomy" id="2932255"/>
    <lineage>
        <taxon>Bacteria</taxon>
        <taxon>Bacillati</taxon>
        <taxon>Bacillota</taxon>
        <taxon>Bacilli</taxon>
        <taxon>Bacillales</taxon>
        <taxon>Bacillaceae</taxon>
        <taxon>Gracilibacillus</taxon>
    </lineage>
</organism>
<dbReference type="Gene3D" id="3.30.1330.30">
    <property type="match status" value="1"/>
</dbReference>
<keyword evidence="2" id="KW-1185">Reference proteome</keyword>
<dbReference type="Proteomes" id="UP000831537">
    <property type="component" value="Chromosome"/>
</dbReference>
<dbReference type="SUPFAM" id="SSF160515">
    <property type="entry name" value="YueI-like"/>
    <property type="match status" value="1"/>
</dbReference>
<protein>
    <submittedName>
        <fullName evidence="1">YueI family protein</fullName>
    </submittedName>
</protein>
<evidence type="ECO:0000313" key="2">
    <source>
        <dbReference type="Proteomes" id="UP000831537"/>
    </source>
</evidence>
<proteinExistence type="predicted"/>
<dbReference type="InterPro" id="IPR029064">
    <property type="entry name" value="Ribosomal_eL30-like_sf"/>
</dbReference>
<reference evidence="1 2" key="1">
    <citation type="submission" date="2022-04" db="EMBL/GenBank/DDBJ databases">
        <title>Gracilibacillus sp. isolated from saltern.</title>
        <authorList>
            <person name="Won M."/>
            <person name="Lee C.-M."/>
            <person name="Woen H.-Y."/>
            <person name="Kwon S.-W."/>
        </authorList>
    </citation>
    <scope>NUCLEOTIDE SEQUENCE [LARGE SCALE GENOMIC DNA]</scope>
    <source>
        <strain evidence="1 2">SSPM10-3</strain>
    </source>
</reference>
<dbReference type="RefSeq" id="WP_244741664.1">
    <property type="nucleotide sequence ID" value="NZ_CP095071.1"/>
</dbReference>
<name>A0ABY4GJ20_9BACI</name>
<dbReference type="EMBL" id="CP095071">
    <property type="protein sequence ID" value="UOQ84213.1"/>
    <property type="molecule type" value="Genomic_DNA"/>
</dbReference>
<dbReference type="Pfam" id="PF07997">
    <property type="entry name" value="DUF1694"/>
    <property type="match status" value="1"/>
</dbReference>
<accession>A0ABY4GJ20</accession>
<sequence>MANKEIDEYIQEGIYGEKELHPDQKRQYLGTYRERVILVMTKPQIRGEKGLKELKELFMQNRDGTLRLNGNMNTKFFKPYRELASQYHITYTYVSNIEADSEYGLVFSTDYAVDKEDIQLKEENNESTETKQKSWFKKLFGI</sequence>